<reference evidence="1" key="1">
    <citation type="submission" date="2023-04" db="EMBL/GenBank/DDBJ databases">
        <authorList>
            <consortium name="ELIXIR-Norway"/>
        </authorList>
    </citation>
    <scope>NUCLEOTIDE SEQUENCE [LARGE SCALE GENOMIC DNA]</scope>
</reference>
<dbReference type="Proteomes" id="UP001176941">
    <property type="component" value="Chromosome 16"/>
</dbReference>
<accession>A0ABN8Y9G6</accession>
<name>A0ABN8Y9G6_RANTA</name>
<dbReference type="EMBL" id="OX459952">
    <property type="protein sequence ID" value="CAI9158222.1"/>
    <property type="molecule type" value="Genomic_DNA"/>
</dbReference>
<gene>
    <name evidence="1" type="ORF">MRATA1EN1_LOCUS7184</name>
</gene>
<sequence>MLTMSGHRTTKMQSGLPLLPLRKVFRPKIALFELKCPSLSLFGQAEMVGFLLVKCIFHTVQLRNVGEHKTVGVPGGTCGPQPGKLVKKASWKSGGYAASKCMSRVSQVRVAERGCQAR</sequence>
<organism evidence="1 2">
    <name type="scientific">Rangifer tarandus platyrhynchus</name>
    <name type="common">Svalbard reindeer</name>
    <dbReference type="NCBI Taxonomy" id="3082113"/>
    <lineage>
        <taxon>Eukaryota</taxon>
        <taxon>Metazoa</taxon>
        <taxon>Chordata</taxon>
        <taxon>Craniata</taxon>
        <taxon>Vertebrata</taxon>
        <taxon>Euteleostomi</taxon>
        <taxon>Mammalia</taxon>
        <taxon>Eutheria</taxon>
        <taxon>Laurasiatheria</taxon>
        <taxon>Artiodactyla</taxon>
        <taxon>Ruminantia</taxon>
        <taxon>Pecora</taxon>
        <taxon>Cervidae</taxon>
        <taxon>Odocoileinae</taxon>
        <taxon>Rangifer</taxon>
    </lineage>
</organism>
<proteinExistence type="predicted"/>
<evidence type="ECO:0000313" key="2">
    <source>
        <dbReference type="Proteomes" id="UP001176941"/>
    </source>
</evidence>
<keyword evidence="2" id="KW-1185">Reference proteome</keyword>
<evidence type="ECO:0000313" key="1">
    <source>
        <dbReference type="EMBL" id="CAI9158222.1"/>
    </source>
</evidence>
<protein>
    <submittedName>
        <fullName evidence="1">Uncharacterized protein</fullName>
    </submittedName>
</protein>